<sequence length="183" mass="20325">MTQAPAPDQRRICHRRSKLASISLPAIEHGNAAVSFSRLHFRELPPLGACDGSWDWASFPRVKSSSLFPILVAAAGLSACEHAPYGHDTFTKLRVTNVRGELVAEWIARGYITPLERGYGIDAVERRTAPPFATVAHYPDGWRTTAVGPNIHHWRCPKPLWLAEYEGDAPVVIRSETDGKTFR</sequence>
<name>B4D846_9BACT</name>
<protein>
    <submittedName>
        <fullName evidence="1">Uncharacterized protein</fullName>
    </submittedName>
</protein>
<keyword evidence="2" id="KW-1185">Reference proteome</keyword>
<evidence type="ECO:0000313" key="2">
    <source>
        <dbReference type="Proteomes" id="UP000005824"/>
    </source>
</evidence>
<reference evidence="1 2" key="1">
    <citation type="journal article" date="2011" name="J. Bacteriol.">
        <title>Genome sequence of Chthoniobacter flavus Ellin428, an aerobic heterotrophic soil bacterium.</title>
        <authorList>
            <person name="Kant R."/>
            <person name="van Passel M.W."/>
            <person name="Palva A."/>
            <person name="Lucas S."/>
            <person name="Lapidus A."/>
            <person name="Glavina Del Rio T."/>
            <person name="Dalin E."/>
            <person name="Tice H."/>
            <person name="Bruce D."/>
            <person name="Goodwin L."/>
            <person name="Pitluck S."/>
            <person name="Larimer F.W."/>
            <person name="Land M.L."/>
            <person name="Hauser L."/>
            <person name="Sangwan P."/>
            <person name="de Vos W.M."/>
            <person name="Janssen P.H."/>
            <person name="Smidt H."/>
        </authorList>
    </citation>
    <scope>NUCLEOTIDE SEQUENCE [LARGE SCALE GENOMIC DNA]</scope>
    <source>
        <strain evidence="1 2">Ellin428</strain>
    </source>
</reference>
<dbReference type="InParanoid" id="B4D846"/>
<comment type="caution">
    <text evidence="1">The sequence shown here is derived from an EMBL/GenBank/DDBJ whole genome shotgun (WGS) entry which is preliminary data.</text>
</comment>
<gene>
    <name evidence="1" type="ORF">CfE428DRAFT_5086</name>
</gene>
<organism evidence="1 2">
    <name type="scientific">Chthoniobacter flavus Ellin428</name>
    <dbReference type="NCBI Taxonomy" id="497964"/>
    <lineage>
        <taxon>Bacteria</taxon>
        <taxon>Pseudomonadati</taxon>
        <taxon>Verrucomicrobiota</taxon>
        <taxon>Spartobacteria</taxon>
        <taxon>Chthoniobacterales</taxon>
        <taxon>Chthoniobacteraceae</taxon>
        <taxon>Chthoniobacter</taxon>
    </lineage>
</organism>
<accession>B4D846</accession>
<dbReference type="EMBL" id="ABVL01000020">
    <property type="protein sequence ID" value="EDY17400.1"/>
    <property type="molecule type" value="Genomic_DNA"/>
</dbReference>
<dbReference type="Proteomes" id="UP000005824">
    <property type="component" value="Unassembled WGS sequence"/>
</dbReference>
<proteinExistence type="predicted"/>
<evidence type="ECO:0000313" key="1">
    <source>
        <dbReference type="EMBL" id="EDY17400.1"/>
    </source>
</evidence>
<dbReference type="AlphaFoldDB" id="B4D846"/>